<evidence type="ECO:0000256" key="9">
    <source>
        <dbReference type="ARBA" id="ARBA00022960"/>
    </source>
</evidence>
<dbReference type="RefSeq" id="WP_115518292.1">
    <property type="nucleotide sequence ID" value="NZ_QRGO01000002.1"/>
</dbReference>
<dbReference type="GO" id="GO:0071555">
    <property type="term" value="P:cell wall organization"/>
    <property type="evidence" value="ECO:0007669"/>
    <property type="project" value="UniProtKB-KW"/>
</dbReference>
<evidence type="ECO:0000256" key="8">
    <source>
        <dbReference type="ARBA" id="ARBA00022801"/>
    </source>
</evidence>
<dbReference type="GO" id="GO:0009252">
    <property type="term" value="P:peptidoglycan biosynthetic process"/>
    <property type="evidence" value="ECO:0007669"/>
    <property type="project" value="UniProtKB-UniPathway"/>
</dbReference>
<keyword evidence="11" id="KW-0511">Multifunctional enzyme</keyword>
<dbReference type="OrthoDB" id="9766909at2"/>
<evidence type="ECO:0000256" key="14">
    <source>
        <dbReference type="ARBA" id="ARBA00049902"/>
    </source>
</evidence>
<dbReference type="FunFam" id="1.10.3810.10:FF:000001">
    <property type="entry name" value="Penicillin-binding protein 1A"/>
    <property type="match status" value="1"/>
</dbReference>
<comment type="catalytic activity">
    <reaction evidence="14">
        <text>[GlcNAc-(1-&gt;4)-Mur2Ac(oyl-L-Ala-gamma-D-Glu-L-Lys-D-Ala-D-Ala)](n)-di-trans,octa-cis-undecaprenyl diphosphate + beta-D-GlcNAc-(1-&gt;4)-Mur2Ac(oyl-L-Ala-gamma-D-Glu-L-Lys-D-Ala-D-Ala)-di-trans,octa-cis-undecaprenyl diphosphate = [GlcNAc-(1-&gt;4)-Mur2Ac(oyl-L-Ala-gamma-D-Glu-L-Lys-D-Ala-D-Ala)](n+1)-di-trans,octa-cis-undecaprenyl diphosphate + di-trans,octa-cis-undecaprenyl diphosphate + H(+)</text>
        <dbReference type="Rhea" id="RHEA:23708"/>
        <dbReference type="Rhea" id="RHEA-COMP:9602"/>
        <dbReference type="Rhea" id="RHEA-COMP:9603"/>
        <dbReference type="ChEBI" id="CHEBI:15378"/>
        <dbReference type="ChEBI" id="CHEBI:58405"/>
        <dbReference type="ChEBI" id="CHEBI:60033"/>
        <dbReference type="ChEBI" id="CHEBI:78435"/>
        <dbReference type="EC" id="2.4.99.28"/>
    </reaction>
</comment>
<dbReference type="GO" id="GO:0008360">
    <property type="term" value="P:regulation of cell shape"/>
    <property type="evidence" value="ECO:0007669"/>
    <property type="project" value="UniProtKB-KW"/>
</dbReference>
<comment type="pathway">
    <text evidence="1">Cell wall biogenesis; peptidoglycan biosynthesis.</text>
</comment>
<evidence type="ECO:0000256" key="13">
    <source>
        <dbReference type="ARBA" id="ARBA00034000"/>
    </source>
</evidence>
<dbReference type="InterPro" id="IPR023346">
    <property type="entry name" value="Lysozyme-like_dom_sf"/>
</dbReference>
<keyword evidence="5" id="KW-0645">Protease</keyword>
<evidence type="ECO:0000256" key="12">
    <source>
        <dbReference type="ARBA" id="ARBA00023316"/>
    </source>
</evidence>
<evidence type="ECO:0000256" key="5">
    <source>
        <dbReference type="ARBA" id="ARBA00022670"/>
    </source>
</evidence>
<feature type="domain" description="Penicillin-binding protein transpeptidase" evidence="16">
    <location>
        <begin position="377"/>
        <end position="613"/>
    </location>
</feature>
<dbReference type="SUPFAM" id="SSF56601">
    <property type="entry name" value="beta-lactamase/transpeptidase-like"/>
    <property type="match status" value="1"/>
</dbReference>
<comment type="similarity">
    <text evidence="2">In the C-terminal section; belongs to the transpeptidase family.</text>
</comment>
<evidence type="ECO:0000256" key="11">
    <source>
        <dbReference type="ARBA" id="ARBA00023268"/>
    </source>
</evidence>
<dbReference type="Gene3D" id="1.10.3810.10">
    <property type="entry name" value="Biosynthetic peptidoglycan transglycosylase-like"/>
    <property type="match status" value="1"/>
</dbReference>
<dbReference type="PANTHER" id="PTHR32282:SF33">
    <property type="entry name" value="PEPTIDOGLYCAN GLYCOSYLTRANSFERASE"/>
    <property type="match status" value="1"/>
</dbReference>
<protein>
    <submittedName>
        <fullName evidence="18">PBP1A family penicillin-binding protein</fullName>
    </submittedName>
</protein>
<dbReference type="InterPro" id="IPR001264">
    <property type="entry name" value="Glyco_trans_51"/>
</dbReference>
<dbReference type="InterPro" id="IPR012338">
    <property type="entry name" value="Beta-lactam/transpept-like"/>
</dbReference>
<evidence type="ECO:0000256" key="4">
    <source>
        <dbReference type="ARBA" id="ARBA00022645"/>
    </source>
</evidence>
<keyword evidence="7" id="KW-0808">Transferase</keyword>
<evidence type="ECO:0000259" key="16">
    <source>
        <dbReference type="Pfam" id="PF00905"/>
    </source>
</evidence>
<dbReference type="AlphaFoldDB" id="A0A371B3L1"/>
<evidence type="ECO:0000256" key="15">
    <source>
        <dbReference type="SAM" id="MobiDB-lite"/>
    </source>
</evidence>
<keyword evidence="6" id="KW-0328">Glycosyltransferase</keyword>
<feature type="domain" description="Glycosyl transferase family 51" evidence="17">
    <location>
        <begin position="118"/>
        <end position="283"/>
    </location>
</feature>
<comment type="catalytic activity">
    <reaction evidence="13">
        <text>Preferential cleavage: (Ac)2-L-Lys-D-Ala-|-D-Ala. Also transpeptidation of peptidyl-alanyl moieties that are N-acyl substituents of D-alanine.</text>
        <dbReference type="EC" id="3.4.16.4"/>
    </reaction>
</comment>
<dbReference type="GO" id="GO:0030288">
    <property type="term" value="C:outer membrane-bounded periplasmic space"/>
    <property type="evidence" value="ECO:0007669"/>
    <property type="project" value="TreeGrafter"/>
</dbReference>
<proteinExistence type="inferred from homology"/>
<dbReference type="Gene3D" id="3.40.710.10">
    <property type="entry name" value="DD-peptidase/beta-lactamase superfamily"/>
    <property type="match status" value="1"/>
</dbReference>
<evidence type="ECO:0000256" key="1">
    <source>
        <dbReference type="ARBA" id="ARBA00004752"/>
    </source>
</evidence>
<comment type="caution">
    <text evidence="18">The sequence shown here is derived from an EMBL/GenBank/DDBJ whole genome shotgun (WGS) entry which is preliminary data.</text>
</comment>
<keyword evidence="8" id="KW-0378">Hydrolase</keyword>
<dbReference type="InterPro" id="IPR050396">
    <property type="entry name" value="Glycosyltr_51/Transpeptidase"/>
</dbReference>
<dbReference type="Pfam" id="PF00905">
    <property type="entry name" value="Transpeptidase"/>
    <property type="match status" value="1"/>
</dbReference>
<keyword evidence="9" id="KW-0133">Cell shape</keyword>
<dbReference type="GO" id="GO:0006508">
    <property type="term" value="P:proteolysis"/>
    <property type="evidence" value="ECO:0007669"/>
    <property type="project" value="UniProtKB-KW"/>
</dbReference>
<keyword evidence="4" id="KW-0121">Carboxypeptidase</keyword>
<keyword evidence="19" id="KW-1185">Reference proteome</keyword>
<accession>A0A371B3L1</accession>
<evidence type="ECO:0000313" key="19">
    <source>
        <dbReference type="Proteomes" id="UP000263993"/>
    </source>
</evidence>
<keyword evidence="12" id="KW-0961">Cell wall biogenesis/degradation</keyword>
<evidence type="ECO:0000256" key="7">
    <source>
        <dbReference type="ARBA" id="ARBA00022679"/>
    </source>
</evidence>
<dbReference type="GO" id="GO:0009002">
    <property type="term" value="F:serine-type D-Ala-D-Ala carboxypeptidase activity"/>
    <property type="evidence" value="ECO:0007669"/>
    <property type="project" value="UniProtKB-EC"/>
</dbReference>
<evidence type="ECO:0000313" key="18">
    <source>
        <dbReference type="EMBL" id="RDV02169.1"/>
    </source>
</evidence>
<organism evidence="18 19">
    <name type="scientific">Undibacter mobilis</name>
    <dbReference type="NCBI Taxonomy" id="2292256"/>
    <lineage>
        <taxon>Bacteria</taxon>
        <taxon>Pseudomonadati</taxon>
        <taxon>Pseudomonadota</taxon>
        <taxon>Alphaproteobacteria</taxon>
        <taxon>Hyphomicrobiales</taxon>
        <taxon>Nitrobacteraceae</taxon>
        <taxon>Undibacter</taxon>
    </lineage>
</organism>
<dbReference type="GO" id="GO:0008658">
    <property type="term" value="F:penicillin binding"/>
    <property type="evidence" value="ECO:0007669"/>
    <property type="project" value="InterPro"/>
</dbReference>
<evidence type="ECO:0000256" key="2">
    <source>
        <dbReference type="ARBA" id="ARBA00007090"/>
    </source>
</evidence>
<evidence type="ECO:0000256" key="6">
    <source>
        <dbReference type="ARBA" id="ARBA00022676"/>
    </source>
</evidence>
<dbReference type="InterPro" id="IPR036950">
    <property type="entry name" value="PBP_transglycosylase"/>
</dbReference>
<reference evidence="19" key="1">
    <citation type="submission" date="2018-08" db="EMBL/GenBank/DDBJ databases">
        <authorList>
            <person name="Kim S.-J."/>
            <person name="Jung G.-Y."/>
        </authorList>
    </citation>
    <scope>NUCLEOTIDE SEQUENCE [LARGE SCALE GENOMIC DNA]</scope>
    <source>
        <strain evidence="19">GY_H</strain>
    </source>
</reference>
<dbReference type="PANTHER" id="PTHR32282">
    <property type="entry name" value="BINDING PROTEIN TRANSPEPTIDASE, PUTATIVE-RELATED"/>
    <property type="match status" value="1"/>
</dbReference>
<comment type="similarity">
    <text evidence="3">In the N-terminal section; belongs to the glycosyltransferase 51 family.</text>
</comment>
<evidence type="ECO:0000259" key="17">
    <source>
        <dbReference type="Pfam" id="PF00912"/>
    </source>
</evidence>
<dbReference type="UniPathway" id="UPA00219"/>
<name>A0A371B3L1_9BRAD</name>
<evidence type="ECO:0000256" key="3">
    <source>
        <dbReference type="ARBA" id="ARBA00007739"/>
    </source>
</evidence>
<dbReference type="Pfam" id="PF00912">
    <property type="entry name" value="Transgly"/>
    <property type="match status" value="1"/>
</dbReference>
<evidence type="ECO:0000256" key="10">
    <source>
        <dbReference type="ARBA" id="ARBA00022984"/>
    </source>
</evidence>
<gene>
    <name evidence="18" type="ORF">DXH78_16385</name>
</gene>
<feature type="region of interest" description="Disordered" evidence="15">
    <location>
        <begin position="715"/>
        <end position="741"/>
    </location>
</feature>
<dbReference type="NCBIfam" id="TIGR02074">
    <property type="entry name" value="PBP_1a_fam"/>
    <property type="match status" value="1"/>
</dbReference>
<dbReference type="InterPro" id="IPR001460">
    <property type="entry name" value="PCN-bd_Tpept"/>
</dbReference>
<keyword evidence="10" id="KW-0573">Peptidoglycan synthesis</keyword>
<sequence>MALDDLPPETPRQKLRRAMLAIDAWVDFSVFRSAAGIRESYERFSTFMDRFHVAGWRRWGVEFASEGATLGLAGGVLMLALAVPAFQMTQDDDWLKKSELAVTFLDRYGNEVGTRGIRHNDSIPLDQFPDHLIKAVLATEDRRFYEHFGIDIGGTLRAVVTNARAGGVVQGGSSLSQQLAKNLFLSNERTLDRKIKEAFLAMWLESRLTKNEILKLYLDRAYMGGGAFGVDAAAQYYFNKSARDVNLSEAAMLAGLFKAPTKFAPHVNLPAARARANVVLDNLVEAGFMTEGQVFGARRHPATAVDRRAEHAPNYYLDWAFDEMKKLVDTFPKSMTERVFIVRTALDTGIQSVADQAVESILRQYGQEYHAGQANTVVMEVDGAVRAMVGGRDYGASQFNRATDAMRQPGSSFKPYVYATALEHGFKPESIVVDAPICLGNWCPRNYGGGYSGSMTLISALTRSINTIAVRLSIAVGDGNPKLGRNRIVETARKMGITTPLPDTPSLPIGSDAVTMLEHVGAYATFPNLGMAVKPHAILEVRTGDGNLIWRFDRDGPKPRRALPANVAAGMIKMMNSVVENGTARRARLDGIAAAGKTGTTNDYRDAWFMGYTGNFVCGVWFGNDDYTSTNRMTGGALPAITWHTIMDYAHQGIELRQLPGVAVPERPQQVAARTTRTNDKAPAARRPTLLSKRGAEALVRVEKLMDEASRAMTPLRPTVANDAGKRADSGPPAPVGSGGSLAAVLENEALGVRN</sequence>
<dbReference type="SUPFAM" id="SSF53955">
    <property type="entry name" value="Lysozyme-like"/>
    <property type="match status" value="1"/>
</dbReference>
<dbReference type="GO" id="GO:0008955">
    <property type="term" value="F:peptidoglycan glycosyltransferase activity"/>
    <property type="evidence" value="ECO:0007669"/>
    <property type="project" value="UniProtKB-EC"/>
</dbReference>
<dbReference type="Proteomes" id="UP000263993">
    <property type="component" value="Unassembled WGS sequence"/>
</dbReference>
<dbReference type="EMBL" id="QRGO01000002">
    <property type="protein sequence ID" value="RDV02169.1"/>
    <property type="molecule type" value="Genomic_DNA"/>
</dbReference>